<sequence>MTTTLPLGGALPDIDRFCTVDELHADIERLAAERPDVCRLRRVGSSRLGEPLRLLSVGDGPRNALIVGGPHPNEPVGLLTVRHLARLVAAEPALRSDFTWHFLPCLDPDGARLNEAWLDGPYTIRRYHSRFHRPAFADQPEWTFPVLDERAYFDRPLPETQALARLIDELRPAFQYSLHNADFGGAFFVLSHAAPGLAAELGALTERHGVPMSLGPVDTLGWPEAGPGVYVLPGAEELIAARAGAGDARGGGSSAHYASRHGTLTLIAEVPLWYDPRAADGSDSGQPYATVLRAGAERLRADAAELSDVHDAVLPLLAVATPMRAAVTDTLAGARAVADAHDAVAAAVGERTATVAEEFGARCVPQMMRLRAAGLLRRQLAVELASGNQPPALRRAARAAGRLFDERCGEAERELPGAAFPLRRLVGVQVEAALVAVRGLGGGVSGRDVEKGEWDG</sequence>
<accession>A0ABS0X1D7</accession>
<reference evidence="2 3" key="1">
    <citation type="submission" date="2020-12" db="EMBL/GenBank/DDBJ databases">
        <title>Streptomyces typhae sp. nov., a novel endophytic actinomycete isolated from the root of cattail pollen (Typha angustifolia L.).</title>
        <authorList>
            <person name="Peng C."/>
            <person name="Liu C."/>
        </authorList>
    </citation>
    <scope>NUCLEOTIDE SEQUENCE [LARGE SCALE GENOMIC DNA]</scope>
    <source>
        <strain evidence="2 3">JCM 4753</strain>
    </source>
</reference>
<dbReference type="EMBL" id="JAEKOZ010000003">
    <property type="protein sequence ID" value="MBJ3806997.1"/>
    <property type="molecule type" value="Genomic_DNA"/>
</dbReference>
<proteinExistence type="predicted"/>
<evidence type="ECO:0000313" key="3">
    <source>
        <dbReference type="Proteomes" id="UP000634780"/>
    </source>
</evidence>
<dbReference type="Proteomes" id="UP000634780">
    <property type="component" value="Unassembled WGS sequence"/>
</dbReference>
<name>A0ABS0X1D7_9ACTN</name>
<dbReference type="InterPro" id="IPR000834">
    <property type="entry name" value="Peptidase_M14"/>
</dbReference>
<evidence type="ECO:0000313" key="2">
    <source>
        <dbReference type="EMBL" id="MBJ3806997.1"/>
    </source>
</evidence>
<gene>
    <name evidence="2" type="ORF">JGB26_07660</name>
</gene>
<dbReference type="RefSeq" id="WP_190115978.1">
    <property type="nucleotide sequence ID" value="NZ_BMVR01000005.1"/>
</dbReference>
<feature type="domain" description="Peptidase M14" evidence="1">
    <location>
        <begin position="25"/>
        <end position="115"/>
    </location>
</feature>
<dbReference type="Pfam" id="PF00246">
    <property type="entry name" value="Peptidase_M14"/>
    <property type="match status" value="1"/>
</dbReference>
<organism evidence="2 3">
    <name type="scientific">Streptomyces flavofungini</name>
    <dbReference type="NCBI Taxonomy" id="68200"/>
    <lineage>
        <taxon>Bacteria</taxon>
        <taxon>Bacillati</taxon>
        <taxon>Actinomycetota</taxon>
        <taxon>Actinomycetes</taxon>
        <taxon>Kitasatosporales</taxon>
        <taxon>Streptomycetaceae</taxon>
        <taxon>Streptomyces</taxon>
    </lineage>
</organism>
<evidence type="ECO:0000259" key="1">
    <source>
        <dbReference type="Pfam" id="PF00246"/>
    </source>
</evidence>
<protein>
    <recommendedName>
        <fullName evidence="1">Peptidase M14 domain-containing protein</fullName>
    </recommendedName>
</protein>
<dbReference type="Gene3D" id="3.40.630.10">
    <property type="entry name" value="Zn peptidases"/>
    <property type="match status" value="1"/>
</dbReference>
<keyword evidence="3" id="KW-1185">Reference proteome</keyword>
<dbReference type="SUPFAM" id="SSF53187">
    <property type="entry name" value="Zn-dependent exopeptidases"/>
    <property type="match status" value="1"/>
</dbReference>
<comment type="caution">
    <text evidence="2">The sequence shown here is derived from an EMBL/GenBank/DDBJ whole genome shotgun (WGS) entry which is preliminary data.</text>
</comment>